<dbReference type="PANTHER" id="PTHR30478">
    <property type="entry name" value="DNA POLYMERASE III SUBUNIT BETA"/>
    <property type="match status" value="1"/>
</dbReference>
<dbReference type="PANTHER" id="PTHR30478:SF0">
    <property type="entry name" value="BETA SLIDING CLAMP"/>
    <property type="match status" value="1"/>
</dbReference>
<dbReference type="Proteomes" id="UP000317318">
    <property type="component" value="Chromosome"/>
</dbReference>
<keyword evidence="8" id="KW-0239">DNA-directed DNA polymerase</keyword>
<evidence type="ECO:0000259" key="14">
    <source>
        <dbReference type="Pfam" id="PF02767"/>
    </source>
</evidence>
<feature type="region of interest" description="Disordered" evidence="12">
    <location>
        <begin position="83"/>
        <end position="103"/>
    </location>
</feature>
<dbReference type="InterPro" id="IPR022634">
    <property type="entry name" value="DNA_polIII_beta_N"/>
</dbReference>
<dbReference type="KEGG" id="svp:Pan189_41660"/>
<dbReference type="NCBIfam" id="TIGR00663">
    <property type="entry name" value="dnan"/>
    <property type="match status" value="1"/>
</dbReference>
<keyword evidence="9" id="KW-0238">DNA-binding</keyword>
<evidence type="ECO:0000256" key="2">
    <source>
        <dbReference type="ARBA" id="ARBA00010752"/>
    </source>
</evidence>
<evidence type="ECO:0000313" key="15">
    <source>
        <dbReference type="EMBL" id="QDT39757.1"/>
    </source>
</evidence>
<dbReference type="GO" id="GO:0003887">
    <property type="term" value="F:DNA-directed DNA polymerase activity"/>
    <property type="evidence" value="ECO:0007669"/>
    <property type="project" value="UniProtKB-KW"/>
</dbReference>
<keyword evidence="7" id="KW-0235">DNA replication</keyword>
<evidence type="ECO:0000256" key="1">
    <source>
        <dbReference type="ARBA" id="ARBA00004496"/>
    </source>
</evidence>
<name>A0A517R787_9PLAN</name>
<proteinExistence type="inferred from homology"/>
<dbReference type="Gene3D" id="3.70.10.10">
    <property type="match status" value="1"/>
</dbReference>
<dbReference type="GO" id="GO:0003677">
    <property type="term" value="F:DNA binding"/>
    <property type="evidence" value="ECO:0007669"/>
    <property type="project" value="UniProtKB-KW"/>
</dbReference>
<evidence type="ECO:0000256" key="11">
    <source>
        <dbReference type="ARBA" id="ARBA00033276"/>
    </source>
</evidence>
<keyword evidence="5 15" id="KW-0808">Transferase</keyword>
<dbReference type="Pfam" id="PF00712">
    <property type="entry name" value="DNA_pol3_beta"/>
    <property type="match status" value="1"/>
</dbReference>
<keyword evidence="16" id="KW-1185">Reference proteome</keyword>
<evidence type="ECO:0000256" key="6">
    <source>
        <dbReference type="ARBA" id="ARBA00022695"/>
    </source>
</evidence>
<dbReference type="GO" id="GO:0005737">
    <property type="term" value="C:cytoplasm"/>
    <property type="evidence" value="ECO:0007669"/>
    <property type="project" value="UniProtKB-SubCell"/>
</dbReference>
<organism evidence="15 16">
    <name type="scientific">Stratiformator vulcanicus</name>
    <dbReference type="NCBI Taxonomy" id="2527980"/>
    <lineage>
        <taxon>Bacteria</taxon>
        <taxon>Pseudomonadati</taxon>
        <taxon>Planctomycetota</taxon>
        <taxon>Planctomycetia</taxon>
        <taxon>Planctomycetales</taxon>
        <taxon>Planctomycetaceae</taxon>
        <taxon>Stratiformator</taxon>
    </lineage>
</organism>
<feature type="domain" description="DNA polymerase III beta sliding clamp N-terminal" evidence="13">
    <location>
        <begin position="203"/>
        <end position="314"/>
    </location>
</feature>
<evidence type="ECO:0000256" key="5">
    <source>
        <dbReference type="ARBA" id="ARBA00022679"/>
    </source>
</evidence>
<dbReference type="InterPro" id="IPR022637">
    <property type="entry name" value="DNA_polIII_beta_cen"/>
</dbReference>
<evidence type="ECO:0000256" key="7">
    <source>
        <dbReference type="ARBA" id="ARBA00022705"/>
    </source>
</evidence>
<gene>
    <name evidence="15" type="primary">dnaN_2</name>
    <name evidence="15" type="ORF">Pan189_41660</name>
</gene>
<sequence>MADSLSPRPSTPDEQLVELLAVAEPIVAGMAKRFPRVDRDDMESAAMEAVWRCFERQDESKGDVLHYVRRSVRRACLMQARGHGRREKREQTATCDPVTFDGDSAAETATDPTLAIEAEDLWSFAVAGLDEVTAEVVLKVQRDDMSRSEAAAELSLTEVEISRRLFESRPIVRRALGQFHHPAARGGFYPMPHSLTAASCNVSAAALQKAVALALPVAKKTTPMEVLKNFRLVGEGGKLEIHATDSEMYLVAEVDQATIGGGMFETLVPAAKFGEILRLINGKESIDLTVDDNLVIRSGADEWKLNVADAAEFPPEAAFAGDDPLSVPGGVLRRVIDHVAFVCDKTSSLYVLGGVLFERDADSLVFAATDSRQLSVERLVIAPSEPRAADAPPVVPAKAMQVLRALCPDGEADVEVMLTSNTAAFRSEGWRLQTRLMQGRFPRYRTVIPPDTPKNVSIPAAPFLKAVEKARVTTAEETRGIDLYFLSDGTLKIKAASQDLGVAEVQLPVACDFDLVITLDVTLIAGFLKHAGDDVIDFGFTDGDSQLKATVGSWTFIIMPLSRDR</sequence>
<evidence type="ECO:0000256" key="10">
    <source>
        <dbReference type="ARBA" id="ARBA00030988"/>
    </source>
</evidence>
<keyword evidence="4" id="KW-0963">Cytoplasm</keyword>
<dbReference type="Gene3D" id="3.10.150.10">
    <property type="entry name" value="DNA Polymerase III, subunit A, domain 2"/>
    <property type="match status" value="1"/>
</dbReference>
<evidence type="ECO:0000256" key="8">
    <source>
        <dbReference type="ARBA" id="ARBA00022932"/>
    </source>
</evidence>
<dbReference type="GO" id="GO:0008408">
    <property type="term" value="F:3'-5' exonuclease activity"/>
    <property type="evidence" value="ECO:0007669"/>
    <property type="project" value="InterPro"/>
</dbReference>
<dbReference type="SMART" id="SM00480">
    <property type="entry name" value="POL3Bc"/>
    <property type="match status" value="1"/>
</dbReference>
<dbReference type="GO" id="GO:0006271">
    <property type="term" value="P:DNA strand elongation involved in DNA replication"/>
    <property type="evidence" value="ECO:0007669"/>
    <property type="project" value="TreeGrafter"/>
</dbReference>
<dbReference type="AlphaFoldDB" id="A0A517R787"/>
<dbReference type="SUPFAM" id="SSF55979">
    <property type="entry name" value="DNA clamp"/>
    <property type="match status" value="3"/>
</dbReference>
<feature type="domain" description="DNA polymerase III beta sliding clamp central" evidence="14">
    <location>
        <begin position="327"/>
        <end position="442"/>
    </location>
</feature>
<evidence type="ECO:0000256" key="4">
    <source>
        <dbReference type="ARBA" id="ARBA00022490"/>
    </source>
</evidence>
<dbReference type="GO" id="GO:0009360">
    <property type="term" value="C:DNA polymerase III complex"/>
    <property type="evidence" value="ECO:0007669"/>
    <property type="project" value="InterPro"/>
</dbReference>
<dbReference type="InterPro" id="IPR046938">
    <property type="entry name" value="DNA_clamp_sf"/>
</dbReference>
<accession>A0A517R787</accession>
<protein>
    <recommendedName>
        <fullName evidence="3">Beta sliding clamp</fullName>
    </recommendedName>
    <alternativeName>
        <fullName evidence="11">Beta-clamp processivity factor</fullName>
    </alternativeName>
    <alternativeName>
        <fullName evidence="10">DNA polymerase III beta sliding clamp subunit</fullName>
    </alternativeName>
</protein>
<dbReference type="InterPro" id="IPR001001">
    <property type="entry name" value="DNA_polIII_beta"/>
</dbReference>
<dbReference type="CDD" id="cd00140">
    <property type="entry name" value="beta_clamp"/>
    <property type="match status" value="1"/>
</dbReference>
<comment type="similarity">
    <text evidence="2">Belongs to the beta sliding clamp family.</text>
</comment>
<dbReference type="OrthoDB" id="8421503at2"/>
<evidence type="ECO:0000259" key="13">
    <source>
        <dbReference type="Pfam" id="PF00712"/>
    </source>
</evidence>
<comment type="subcellular location">
    <subcellularLocation>
        <location evidence="1">Cytoplasm</location>
    </subcellularLocation>
</comment>
<evidence type="ECO:0000256" key="3">
    <source>
        <dbReference type="ARBA" id="ARBA00021035"/>
    </source>
</evidence>
<dbReference type="RefSeq" id="WP_145365875.1">
    <property type="nucleotide sequence ID" value="NZ_CP036268.1"/>
</dbReference>
<dbReference type="Pfam" id="PF02767">
    <property type="entry name" value="DNA_pol3_beta_2"/>
    <property type="match status" value="1"/>
</dbReference>
<evidence type="ECO:0000313" key="16">
    <source>
        <dbReference type="Proteomes" id="UP000317318"/>
    </source>
</evidence>
<evidence type="ECO:0000256" key="12">
    <source>
        <dbReference type="SAM" id="MobiDB-lite"/>
    </source>
</evidence>
<evidence type="ECO:0000256" key="9">
    <source>
        <dbReference type="ARBA" id="ARBA00023125"/>
    </source>
</evidence>
<reference evidence="15 16" key="1">
    <citation type="submission" date="2019-02" db="EMBL/GenBank/DDBJ databases">
        <title>Deep-cultivation of Planctomycetes and their phenomic and genomic characterization uncovers novel biology.</title>
        <authorList>
            <person name="Wiegand S."/>
            <person name="Jogler M."/>
            <person name="Boedeker C."/>
            <person name="Pinto D."/>
            <person name="Vollmers J."/>
            <person name="Rivas-Marin E."/>
            <person name="Kohn T."/>
            <person name="Peeters S.H."/>
            <person name="Heuer A."/>
            <person name="Rast P."/>
            <person name="Oberbeckmann S."/>
            <person name="Bunk B."/>
            <person name="Jeske O."/>
            <person name="Meyerdierks A."/>
            <person name="Storesund J.E."/>
            <person name="Kallscheuer N."/>
            <person name="Luecker S."/>
            <person name="Lage O.M."/>
            <person name="Pohl T."/>
            <person name="Merkel B.J."/>
            <person name="Hornburger P."/>
            <person name="Mueller R.-W."/>
            <person name="Bruemmer F."/>
            <person name="Labrenz M."/>
            <person name="Spormann A.M."/>
            <person name="Op den Camp H."/>
            <person name="Overmann J."/>
            <person name="Amann R."/>
            <person name="Jetten M.S.M."/>
            <person name="Mascher T."/>
            <person name="Medema M.H."/>
            <person name="Devos D.P."/>
            <person name="Kaster A.-K."/>
            <person name="Ovreas L."/>
            <person name="Rohde M."/>
            <person name="Galperin M.Y."/>
            <person name="Jogler C."/>
        </authorList>
    </citation>
    <scope>NUCLEOTIDE SEQUENCE [LARGE SCALE GENOMIC DNA]</scope>
    <source>
        <strain evidence="15 16">Pan189</strain>
    </source>
</reference>
<dbReference type="EMBL" id="CP036268">
    <property type="protein sequence ID" value="QDT39757.1"/>
    <property type="molecule type" value="Genomic_DNA"/>
</dbReference>
<keyword evidence="6 15" id="KW-0548">Nucleotidyltransferase</keyword>